<dbReference type="eggNOG" id="KOG1735">
    <property type="taxonomic scope" value="Eukaryota"/>
</dbReference>
<accession>A0A1U7VV45</accession>
<evidence type="ECO:0000313" key="5">
    <source>
        <dbReference type="RefSeq" id="XP_009768831.1"/>
    </source>
</evidence>
<protein>
    <submittedName>
        <fullName evidence="5">Uncharacterized protein LOC104219791</fullName>
    </submittedName>
</protein>
<keyword evidence="4" id="KW-1185">Reference proteome</keyword>
<dbReference type="PANTHER" id="PTHR11913">
    <property type="entry name" value="COFILIN-RELATED"/>
    <property type="match status" value="1"/>
</dbReference>
<proteinExistence type="inferred from homology"/>
<keyword evidence="2" id="KW-0009">Actin-binding</keyword>
<dbReference type="AlphaFoldDB" id="A0A1U7VV45"/>
<dbReference type="STRING" id="4096.A0A1U7VV45"/>
<comment type="similarity">
    <text evidence="1">Belongs to the actin-binding proteins ADF family.</text>
</comment>
<name>A0A1U7VV45_NICSY</name>
<dbReference type="SMART" id="SM00102">
    <property type="entry name" value="ADF"/>
    <property type="match status" value="1"/>
</dbReference>
<evidence type="ECO:0000313" key="4">
    <source>
        <dbReference type="Proteomes" id="UP000189701"/>
    </source>
</evidence>
<evidence type="ECO:0000256" key="1">
    <source>
        <dbReference type="ARBA" id="ARBA00006844"/>
    </source>
</evidence>
<dbReference type="RefSeq" id="XP_009768831.1">
    <property type="nucleotide sequence ID" value="XM_009770529.1"/>
</dbReference>
<dbReference type="SUPFAM" id="SSF55753">
    <property type="entry name" value="Actin depolymerizing proteins"/>
    <property type="match status" value="1"/>
</dbReference>
<gene>
    <name evidence="5" type="primary">LOC104219791</name>
</gene>
<dbReference type="InterPro" id="IPR029006">
    <property type="entry name" value="ADF-H/Gelsolin-like_dom_sf"/>
</dbReference>
<dbReference type="InterPro" id="IPR017904">
    <property type="entry name" value="ADF/Cofilin"/>
</dbReference>
<dbReference type="GO" id="GO:0030042">
    <property type="term" value="P:actin filament depolymerization"/>
    <property type="evidence" value="ECO:0007669"/>
    <property type="project" value="InterPro"/>
</dbReference>
<dbReference type="Gene3D" id="3.40.20.10">
    <property type="entry name" value="Severin"/>
    <property type="match status" value="1"/>
</dbReference>
<sequence>MRKKHLPFIRIGTGGEVAGIEGEAVVIDSKFGGEERSFSSLNGNHFIIGLFVIKDSLVGVSFIFFSRVPTEEFQLPIASVCHTLWNGLQDLSEQFRMSMATTFVLIATRMGWSPVTSKVRMKMVYESSKDRFKRELDGIQVELQATDPSEMSLEIIKSRAL</sequence>
<dbReference type="GO" id="GO:0003779">
    <property type="term" value="F:actin binding"/>
    <property type="evidence" value="ECO:0007669"/>
    <property type="project" value="UniProtKB-KW"/>
</dbReference>
<reference evidence="5" key="2">
    <citation type="submission" date="2025-08" db="UniProtKB">
        <authorList>
            <consortium name="RefSeq"/>
        </authorList>
    </citation>
    <scope>IDENTIFICATION</scope>
    <source>
        <tissue evidence="5">Leaf</tissue>
    </source>
</reference>
<organism evidence="4 5">
    <name type="scientific">Nicotiana sylvestris</name>
    <name type="common">Wood tobacco</name>
    <name type="synonym">South American tobacco</name>
    <dbReference type="NCBI Taxonomy" id="4096"/>
    <lineage>
        <taxon>Eukaryota</taxon>
        <taxon>Viridiplantae</taxon>
        <taxon>Streptophyta</taxon>
        <taxon>Embryophyta</taxon>
        <taxon>Tracheophyta</taxon>
        <taxon>Spermatophyta</taxon>
        <taxon>Magnoliopsida</taxon>
        <taxon>eudicotyledons</taxon>
        <taxon>Gunneridae</taxon>
        <taxon>Pentapetalae</taxon>
        <taxon>asterids</taxon>
        <taxon>lamiids</taxon>
        <taxon>Solanales</taxon>
        <taxon>Solanaceae</taxon>
        <taxon>Nicotianoideae</taxon>
        <taxon>Nicotianeae</taxon>
        <taxon>Nicotiana</taxon>
    </lineage>
</organism>
<evidence type="ECO:0000259" key="3">
    <source>
        <dbReference type="SMART" id="SM00102"/>
    </source>
</evidence>
<reference evidence="4" key="1">
    <citation type="journal article" date="2013" name="Genome Biol.">
        <title>Reference genomes and transcriptomes of Nicotiana sylvestris and Nicotiana tomentosiformis.</title>
        <authorList>
            <person name="Sierro N."/>
            <person name="Battey J.N."/>
            <person name="Ouadi S."/>
            <person name="Bovet L."/>
            <person name="Goepfert S."/>
            <person name="Bakaher N."/>
            <person name="Peitsch M.C."/>
            <person name="Ivanov N.V."/>
        </authorList>
    </citation>
    <scope>NUCLEOTIDE SEQUENCE [LARGE SCALE GENOMIC DNA]</scope>
</reference>
<feature type="domain" description="ADF-H" evidence="3">
    <location>
        <begin position="35"/>
        <end position="161"/>
    </location>
</feature>
<dbReference type="Proteomes" id="UP000189701">
    <property type="component" value="Unplaced"/>
</dbReference>
<dbReference type="GO" id="GO:0015629">
    <property type="term" value="C:actin cytoskeleton"/>
    <property type="evidence" value="ECO:0007669"/>
    <property type="project" value="InterPro"/>
</dbReference>
<dbReference type="InterPro" id="IPR002108">
    <property type="entry name" value="ADF-H"/>
</dbReference>
<dbReference type="Pfam" id="PF00241">
    <property type="entry name" value="Cofilin_ADF"/>
    <property type="match status" value="1"/>
</dbReference>
<evidence type="ECO:0000256" key="2">
    <source>
        <dbReference type="ARBA" id="ARBA00023203"/>
    </source>
</evidence>